<gene>
    <name evidence="1" type="ORF">C5615_37235</name>
</gene>
<evidence type="ECO:0000313" key="1">
    <source>
        <dbReference type="EMBL" id="PQP07853.1"/>
    </source>
</evidence>
<evidence type="ECO:0000313" key="2">
    <source>
        <dbReference type="Proteomes" id="UP000238206"/>
    </source>
</evidence>
<name>A0A2S8HZ91_BURCE</name>
<protein>
    <submittedName>
        <fullName evidence="1">Uncharacterized protein</fullName>
    </submittedName>
</protein>
<organism evidence="1 2">
    <name type="scientific">Burkholderia cepacia</name>
    <name type="common">Pseudomonas cepacia</name>
    <dbReference type="NCBI Taxonomy" id="292"/>
    <lineage>
        <taxon>Bacteria</taxon>
        <taxon>Pseudomonadati</taxon>
        <taxon>Pseudomonadota</taxon>
        <taxon>Betaproteobacteria</taxon>
        <taxon>Burkholderiales</taxon>
        <taxon>Burkholderiaceae</taxon>
        <taxon>Burkholderia</taxon>
        <taxon>Burkholderia cepacia complex</taxon>
    </lineage>
</organism>
<dbReference type="AlphaFoldDB" id="A0A2S8HZ91"/>
<proteinExistence type="predicted"/>
<dbReference type="EMBL" id="PUIQ01000102">
    <property type="protein sequence ID" value="PQP07853.1"/>
    <property type="molecule type" value="Genomic_DNA"/>
</dbReference>
<dbReference type="Proteomes" id="UP000238206">
    <property type="component" value="Unassembled WGS sequence"/>
</dbReference>
<accession>A0A2S8HZ91</accession>
<comment type="caution">
    <text evidence="1">The sequence shown here is derived from an EMBL/GenBank/DDBJ whole genome shotgun (WGS) entry which is preliminary data.</text>
</comment>
<sequence length="194" mass="20759">MDDKIRYLSRYAEAVRSKLGPVVIGEIFCQAIGDGVWQSSSEIADEIGTQEPTVQGAIDAYRSAGGCSASGLNARVMQYKVRRDSLSLVALGSEILRARSLGYAASVPAIAKKVGLPVDEAKFAAAFASLPAYVMGCALILSDVQPSDLKRIESLADRDGWAVLDARAKTFVMQRPSGRLSKAVVFRLLGTGRF</sequence>
<reference evidence="1 2" key="1">
    <citation type="submission" date="2018-02" db="EMBL/GenBank/DDBJ databases">
        <title>Draft genome sequencing of Burkholderia cepacia Y14-15.</title>
        <authorList>
            <person name="Zheng B.-X."/>
        </authorList>
    </citation>
    <scope>NUCLEOTIDE SEQUENCE [LARGE SCALE GENOMIC DNA]</scope>
    <source>
        <strain evidence="1 2">Y14-15</strain>
    </source>
</reference>